<keyword evidence="3" id="KW-1185">Reference proteome</keyword>
<dbReference type="InterPro" id="IPR028908">
    <property type="entry name" value="Tox-PL_dom"/>
</dbReference>
<gene>
    <name evidence="2" type="ORF">ALMA_0574</name>
</gene>
<dbReference type="Proteomes" id="UP000243657">
    <property type="component" value="Unassembled WGS sequence"/>
</dbReference>
<dbReference type="Pfam" id="PF25310">
    <property type="entry name" value="VG15"/>
    <property type="match status" value="1"/>
</dbReference>
<dbReference type="Pfam" id="PF15644">
    <property type="entry name" value="Gln_amidase"/>
    <property type="match status" value="1"/>
</dbReference>
<dbReference type="RefSeq" id="WP_094726315.1">
    <property type="nucleotide sequence ID" value="NZ_JBHLWS010000013.1"/>
</dbReference>
<dbReference type="AlphaFoldDB" id="A0A261F4Y8"/>
<protein>
    <submittedName>
        <fullName evidence="2">Papain fold toxin 1</fullName>
    </submittedName>
</protein>
<name>A0A261F4Y8_9BIFI</name>
<evidence type="ECO:0000313" key="3">
    <source>
        <dbReference type="Proteomes" id="UP000243657"/>
    </source>
</evidence>
<proteinExistence type="predicted"/>
<sequence length="444" mass="50999">MALSSEIQALLNLAYKKHRNLLDSIIEEATSNLEYFYDTGASIDDIRFVMEDYARQASQEANAYYTSLREIWSQAGYDLGELPNLEALDPDRALWQIMGGFNDSDFAGVTYKQVKEGRTRSGRSMEELWAKVPWDSLEDAQQILADLMHASYHQTGLRNIRLDPNHPRWARVPSGAVTCAFCLMLASRGFYYHTQESAGGLDNVFHQHCDCAIVPEWGKGTVLDGYEPEKYRQMWDEAKKATTSTNYREVLKTLRSSYPGSVSDAYFNRDIPFQKRLDNSDIEKALSGTNPKYGSGDLGYTYNCTRCVVAYEMRRRGFSVTAGKRPMRKNRTPRDDYDSIYWPRVFRSTLYKCKGDGLEDTLALMNKWGEGSRAIVYVSWKDNDLAHVFIAENDNGVVRFIDPQTGKTDVKKFFELVEEDKTRIMRVDNAKVTHYVKKYCEEEE</sequence>
<evidence type="ECO:0000259" key="1">
    <source>
        <dbReference type="Pfam" id="PF15644"/>
    </source>
</evidence>
<evidence type="ECO:0000313" key="2">
    <source>
        <dbReference type="EMBL" id="OZG54113.1"/>
    </source>
</evidence>
<organism evidence="2 3">
    <name type="scientific">Alloscardovia macacae</name>
    <dbReference type="NCBI Taxonomy" id="1160091"/>
    <lineage>
        <taxon>Bacteria</taxon>
        <taxon>Bacillati</taxon>
        <taxon>Actinomycetota</taxon>
        <taxon>Actinomycetes</taxon>
        <taxon>Bifidobacteriales</taxon>
        <taxon>Bifidobacteriaceae</taxon>
        <taxon>Alloscardovia</taxon>
    </lineage>
</organism>
<comment type="caution">
    <text evidence="2">The sequence shown here is derived from an EMBL/GenBank/DDBJ whole genome shotgun (WGS) entry which is preliminary data.</text>
</comment>
<dbReference type="InterPro" id="IPR057369">
    <property type="entry name" value="VG15"/>
</dbReference>
<dbReference type="EMBL" id="MWWT01000005">
    <property type="protein sequence ID" value="OZG54113.1"/>
    <property type="molecule type" value="Genomic_DNA"/>
</dbReference>
<reference evidence="2 3" key="1">
    <citation type="journal article" date="2017" name="BMC Genomics">
        <title>Comparative genomic and phylogenomic analyses of the Bifidobacteriaceae family.</title>
        <authorList>
            <person name="Lugli G.A."/>
            <person name="Milani C."/>
            <person name="Turroni F."/>
            <person name="Duranti S."/>
            <person name="Mancabelli L."/>
            <person name="Mangifesta M."/>
            <person name="Ferrario C."/>
            <person name="Modesto M."/>
            <person name="Mattarelli P."/>
            <person name="Jiri K."/>
            <person name="van Sinderen D."/>
            <person name="Ventura M."/>
        </authorList>
    </citation>
    <scope>NUCLEOTIDE SEQUENCE [LARGE SCALE GENOMIC DNA]</scope>
    <source>
        <strain evidence="2 3">DSM 24762</strain>
    </source>
</reference>
<feature type="domain" description="Tox-PL" evidence="1">
    <location>
        <begin position="303"/>
        <end position="407"/>
    </location>
</feature>
<accession>A0A261F4Y8</accession>